<evidence type="ECO:0000256" key="1">
    <source>
        <dbReference type="SAM" id="Phobius"/>
    </source>
</evidence>
<proteinExistence type="predicted"/>
<dbReference type="Proteomes" id="UP000030147">
    <property type="component" value="Unassembled WGS sequence"/>
</dbReference>
<dbReference type="AlphaFoldDB" id="A0A0A2TSK6"/>
<keyword evidence="1" id="KW-0812">Transmembrane</keyword>
<reference evidence="2 3" key="1">
    <citation type="journal article" date="2015" name="Stand. Genomic Sci.">
        <title>High quality draft genome sequence of the moderately halophilic bacterium Pontibacillus yanchengensis Y32(T) and comparison among Pontibacillus genomes.</title>
        <authorList>
            <person name="Huang J."/>
            <person name="Qiao Z.X."/>
            <person name="Tang J.W."/>
            <person name="Wang G."/>
        </authorList>
    </citation>
    <scope>NUCLEOTIDE SEQUENCE [LARGE SCALE GENOMIC DNA]</scope>
    <source>
        <strain evidence="2 3">Y32</strain>
    </source>
</reference>
<dbReference type="STRING" id="1385514.N782_08240"/>
<dbReference type="OrthoDB" id="9933789at2"/>
<keyword evidence="3" id="KW-1185">Reference proteome</keyword>
<accession>A0A0A2TSK6</accession>
<protein>
    <submittedName>
        <fullName evidence="2">Uncharacterized protein</fullName>
    </submittedName>
</protein>
<dbReference type="EMBL" id="AVBF01000035">
    <property type="protein sequence ID" value="KGP72230.1"/>
    <property type="molecule type" value="Genomic_DNA"/>
</dbReference>
<organism evidence="2 3">
    <name type="scientific">Pontibacillus yanchengensis Y32</name>
    <dbReference type="NCBI Taxonomy" id="1385514"/>
    <lineage>
        <taxon>Bacteria</taxon>
        <taxon>Bacillati</taxon>
        <taxon>Bacillota</taxon>
        <taxon>Bacilli</taxon>
        <taxon>Bacillales</taxon>
        <taxon>Bacillaceae</taxon>
        <taxon>Pontibacillus</taxon>
    </lineage>
</organism>
<evidence type="ECO:0000313" key="2">
    <source>
        <dbReference type="EMBL" id="KGP72230.1"/>
    </source>
</evidence>
<sequence length="59" mass="6835">MIELSPIFIVVGTWVFIFLMKYRHKKKVKNRIEYRKEYELSPEEVQKSGLRHPGGGGGG</sequence>
<evidence type="ECO:0000313" key="3">
    <source>
        <dbReference type="Proteomes" id="UP000030147"/>
    </source>
</evidence>
<gene>
    <name evidence="2" type="ORF">N782_08240</name>
</gene>
<feature type="transmembrane region" description="Helical" evidence="1">
    <location>
        <begin position="6"/>
        <end position="22"/>
    </location>
</feature>
<keyword evidence="1" id="KW-0472">Membrane</keyword>
<name>A0A0A2TSK6_9BACI</name>
<comment type="caution">
    <text evidence="2">The sequence shown here is derived from an EMBL/GenBank/DDBJ whole genome shotgun (WGS) entry which is preliminary data.</text>
</comment>
<keyword evidence="1" id="KW-1133">Transmembrane helix</keyword>
<dbReference type="RefSeq" id="WP_036820611.1">
    <property type="nucleotide sequence ID" value="NZ_AVBF01000035.1"/>
</dbReference>